<comment type="subcellular location">
    <subcellularLocation>
        <location evidence="1">Membrane</location>
        <topology evidence="1">Multi-pass membrane protein</topology>
    </subcellularLocation>
</comment>
<keyword evidence="8" id="KW-1185">Reference proteome</keyword>
<dbReference type="GO" id="GO:0016020">
    <property type="term" value="C:membrane"/>
    <property type="evidence" value="ECO:0007669"/>
    <property type="project" value="UniProtKB-SubCell"/>
</dbReference>
<accession>A0A5N1J6H0</accession>
<keyword evidence="3 5" id="KW-1133">Transmembrane helix</keyword>
<dbReference type="AlphaFoldDB" id="A0A5N1J6H0"/>
<dbReference type="EMBL" id="VTWT01000003">
    <property type="protein sequence ID" value="KAA9340203.1"/>
    <property type="molecule type" value="Genomic_DNA"/>
</dbReference>
<feature type="transmembrane region" description="Helical" evidence="5">
    <location>
        <begin position="170"/>
        <end position="190"/>
    </location>
</feature>
<feature type="transmembrane region" description="Helical" evidence="5">
    <location>
        <begin position="20"/>
        <end position="40"/>
    </location>
</feature>
<feature type="domain" description="Methylamine utilisation protein MauE" evidence="6">
    <location>
        <begin position="96"/>
        <end position="186"/>
    </location>
</feature>
<proteinExistence type="predicted"/>
<evidence type="ECO:0000313" key="7">
    <source>
        <dbReference type="EMBL" id="KAA9340203.1"/>
    </source>
</evidence>
<protein>
    <recommendedName>
        <fullName evidence="6">Methylamine utilisation protein MauE domain-containing protein</fullName>
    </recommendedName>
</protein>
<name>A0A5N1J6H0_9BACT</name>
<feature type="transmembrane region" description="Helical" evidence="5">
    <location>
        <begin position="230"/>
        <end position="251"/>
    </location>
</feature>
<feature type="transmembrane region" description="Helical" evidence="5">
    <location>
        <begin position="196"/>
        <end position="214"/>
    </location>
</feature>
<dbReference type="RefSeq" id="WP_150903276.1">
    <property type="nucleotide sequence ID" value="NZ_VTWT01000003.1"/>
</dbReference>
<reference evidence="7 8" key="1">
    <citation type="submission" date="2019-09" db="EMBL/GenBank/DDBJ databases">
        <title>Genome sequence of Adhaeribacter sp. M2.</title>
        <authorList>
            <person name="Srinivasan S."/>
        </authorList>
    </citation>
    <scope>NUCLEOTIDE SEQUENCE [LARGE SCALE GENOMIC DNA]</scope>
    <source>
        <strain evidence="7 8">M2</strain>
    </source>
</reference>
<evidence type="ECO:0000259" key="6">
    <source>
        <dbReference type="Pfam" id="PF07291"/>
    </source>
</evidence>
<organism evidence="7 8">
    <name type="scientific">Adhaeribacter soli</name>
    <dbReference type="NCBI Taxonomy" id="2607655"/>
    <lineage>
        <taxon>Bacteria</taxon>
        <taxon>Pseudomonadati</taxon>
        <taxon>Bacteroidota</taxon>
        <taxon>Cytophagia</taxon>
        <taxon>Cytophagales</taxon>
        <taxon>Hymenobacteraceae</taxon>
        <taxon>Adhaeribacter</taxon>
    </lineage>
</organism>
<evidence type="ECO:0000313" key="8">
    <source>
        <dbReference type="Proteomes" id="UP000326570"/>
    </source>
</evidence>
<gene>
    <name evidence="7" type="ORF">F0P94_07600</name>
</gene>
<dbReference type="InterPro" id="IPR009908">
    <property type="entry name" value="Methylamine_util_MauE"/>
</dbReference>
<evidence type="ECO:0000256" key="3">
    <source>
        <dbReference type="ARBA" id="ARBA00022989"/>
    </source>
</evidence>
<comment type="caution">
    <text evidence="7">The sequence shown here is derived from an EMBL/GenBank/DDBJ whole genome shotgun (WGS) entry which is preliminary data.</text>
</comment>
<keyword evidence="4 5" id="KW-0472">Membrane</keyword>
<dbReference type="Pfam" id="PF07291">
    <property type="entry name" value="MauE"/>
    <property type="match status" value="1"/>
</dbReference>
<sequence>MNLWHSERLFPLAPAFDFFAGFRHPFDFIFLGLLLILLLLNCFVKKKLVNHLVLGLVFLLALQDQNRWQPWVYLYFLCLVPFSFARKDDGSKHTSLQYFQLLLAGIYFWSGIHKCSTNFLDLTFEPMLTGLFRIADPKIIKALKPWGYSIPALEIITSMALLIPRTRTIGVFLALATHLFILVYLSPLGIDGNYIVYPWNIAMIGLVILSFLQVKGSSFTWQGTSLKSKLLSLLILLLAWFMPVFNFFGYWDSYLAFSLYSEKINEYYIIVAEDELLKIDQRLSAYFLQSKDLQGGQIIDVNKWSLEELNVPFYPETRVFKKVCESFCGLNIEEGKLFFLEFEKPLEKGKFYRFTCKDLP</sequence>
<evidence type="ECO:0000256" key="1">
    <source>
        <dbReference type="ARBA" id="ARBA00004141"/>
    </source>
</evidence>
<evidence type="ECO:0000256" key="2">
    <source>
        <dbReference type="ARBA" id="ARBA00022692"/>
    </source>
</evidence>
<keyword evidence="2 5" id="KW-0812">Transmembrane</keyword>
<evidence type="ECO:0000256" key="4">
    <source>
        <dbReference type="ARBA" id="ARBA00023136"/>
    </source>
</evidence>
<dbReference type="GO" id="GO:0030416">
    <property type="term" value="P:methylamine metabolic process"/>
    <property type="evidence" value="ECO:0007669"/>
    <property type="project" value="InterPro"/>
</dbReference>
<evidence type="ECO:0000256" key="5">
    <source>
        <dbReference type="SAM" id="Phobius"/>
    </source>
</evidence>
<dbReference type="Proteomes" id="UP000326570">
    <property type="component" value="Unassembled WGS sequence"/>
</dbReference>